<evidence type="ECO:0000313" key="5">
    <source>
        <dbReference type="EMBL" id="ABK18553.1"/>
    </source>
</evidence>
<dbReference type="CAZy" id="PL9">
    <property type="family name" value="Polysaccharide Lyase Family 9"/>
</dbReference>
<keyword evidence="3" id="KW-0732">Signal</keyword>
<feature type="domain" description="Right handed beta helix" evidence="4">
    <location>
        <begin position="154"/>
        <end position="366"/>
    </location>
</feature>
<dbReference type="SUPFAM" id="SSF51126">
    <property type="entry name" value="Pectin lyase-like"/>
    <property type="match status" value="1"/>
</dbReference>
<dbReference type="OrthoDB" id="9795486at2"/>
<name>A0LMA1_SYNFM</name>
<dbReference type="InterPro" id="IPR052052">
    <property type="entry name" value="Polysaccharide_Lyase_9"/>
</dbReference>
<dbReference type="InterPro" id="IPR012334">
    <property type="entry name" value="Pectin_lyas_fold"/>
</dbReference>
<keyword evidence="6" id="KW-1185">Reference proteome</keyword>
<dbReference type="EMBL" id="CP000478">
    <property type="protein sequence ID" value="ABK18553.1"/>
    <property type="molecule type" value="Genomic_DNA"/>
</dbReference>
<evidence type="ECO:0000256" key="1">
    <source>
        <dbReference type="ARBA" id="ARBA00004613"/>
    </source>
</evidence>
<dbReference type="InterPro" id="IPR006626">
    <property type="entry name" value="PbH1"/>
</dbReference>
<dbReference type="Gene3D" id="2.160.20.10">
    <property type="entry name" value="Single-stranded right-handed beta-helix, Pectin lyase-like"/>
    <property type="match status" value="1"/>
</dbReference>
<dbReference type="STRING" id="335543.Sfum_2876"/>
<dbReference type="Proteomes" id="UP000001784">
    <property type="component" value="Chromosome"/>
</dbReference>
<reference evidence="5 6" key="1">
    <citation type="submission" date="2006-10" db="EMBL/GenBank/DDBJ databases">
        <title>Complete sequence of Syntrophobacter fumaroxidans MPOB.</title>
        <authorList>
            <consortium name="US DOE Joint Genome Institute"/>
            <person name="Copeland A."/>
            <person name="Lucas S."/>
            <person name="Lapidus A."/>
            <person name="Barry K."/>
            <person name="Detter J.C."/>
            <person name="Glavina del Rio T."/>
            <person name="Hammon N."/>
            <person name="Israni S."/>
            <person name="Pitluck S."/>
            <person name="Goltsman E.G."/>
            <person name="Martinez M."/>
            <person name="Schmutz J."/>
            <person name="Larimer F."/>
            <person name="Land M."/>
            <person name="Hauser L."/>
            <person name="Kyrpides N."/>
            <person name="Kim E."/>
            <person name="Boone D.R."/>
            <person name="Brockman F."/>
            <person name="Culley D."/>
            <person name="Ferry J."/>
            <person name="Gunsalus R."/>
            <person name="McInerney M.J."/>
            <person name="Morrison M."/>
            <person name="Plugge C."/>
            <person name="Rohlin L."/>
            <person name="Scholten J."/>
            <person name="Sieber J."/>
            <person name="Stams A.J.M."/>
            <person name="Worm P."/>
            <person name="Henstra A.M."/>
            <person name="Richardson P."/>
        </authorList>
    </citation>
    <scope>NUCLEOTIDE SEQUENCE [LARGE SCALE GENOMIC DNA]</scope>
    <source>
        <strain evidence="6">DSM 10017 / MPOB</strain>
    </source>
</reference>
<sequence precursor="true">MWKGETHVRTVFKVRTAACLSAAIALLLSVIGAAPVFSATYYVAVTGSDGNPGTRARPWRTVQKAARTVPPGSVVYVRAGVYHERVEVSVSGTADGGGITFRNYPHETAVLDGTGLVVPLAENGMFFIDDRDYITVKGFEIRNYRTSRKDAVPAGVHVRGASHHIRILNNRIHHIEHNGTLETGTDAFGIAVFGTRGAQSVNNLVIDGNELYALKLGSSESLVVNGNVEHFRITNNVVHDNNNIGIVAIGFEGVSPSEATDQARDGVIANNTVYRIDSYGNPAYGDDRSADGIYVDGGRNIVIERNIVHHCNIGIELASEHFGKATRYVTVRNNFVYLNDITGISMGGYDTRRGSAEHCTVVNNTLFRNDRLQWGNGELCLQYKTRNNVIENNIFHANAQSVLISNAFSDNSGNVVDYNVFYAPDGPAESVWQWKKVDYTGFAAYRTATGNDLHSRFVNPRLVGTSLPDLHLRATSPAVDAGRNLAVAGTKDIDGQPRIHNHSIDIGADEVQ</sequence>
<proteinExistence type="predicted"/>
<dbReference type="eggNOG" id="COG3420">
    <property type="taxonomic scope" value="Bacteria"/>
</dbReference>
<organism evidence="5 6">
    <name type="scientific">Syntrophobacter fumaroxidans (strain DSM 10017 / MPOB)</name>
    <dbReference type="NCBI Taxonomy" id="335543"/>
    <lineage>
        <taxon>Bacteria</taxon>
        <taxon>Pseudomonadati</taxon>
        <taxon>Thermodesulfobacteriota</taxon>
        <taxon>Syntrophobacteria</taxon>
        <taxon>Syntrophobacterales</taxon>
        <taxon>Syntrophobacteraceae</taxon>
        <taxon>Syntrophobacter</taxon>
    </lineage>
</organism>
<dbReference type="InterPro" id="IPR011050">
    <property type="entry name" value="Pectin_lyase_fold/virulence"/>
</dbReference>
<dbReference type="NCBIfam" id="NF041518">
    <property type="entry name" value="choice_anch_Q"/>
    <property type="match status" value="1"/>
</dbReference>
<dbReference type="KEGG" id="sfu:Sfum_2876"/>
<dbReference type="InParanoid" id="A0LMA1"/>
<protein>
    <submittedName>
        <fullName evidence="5">Parallel beta-helix repeat</fullName>
    </submittedName>
</protein>
<evidence type="ECO:0000313" key="6">
    <source>
        <dbReference type="Proteomes" id="UP000001784"/>
    </source>
</evidence>
<dbReference type="HOGENOM" id="CLU_026896_0_0_7"/>
<accession>A0LMA1</accession>
<dbReference type="GO" id="GO:0016837">
    <property type="term" value="F:carbon-oxygen lyase activity, acting on polysaccharides"/>
    <property type="evidence" value="ECO:0007669"/>
    <property type="project" value="TreeGrafter"/>
</dbReference>
<gene>
    <name evidence="5" type="ordered locus">Sfum_2876</name>
</gene>
<dbReference type="InterPro" id="IPR059226">
    <property type="entry name" value="Choice_anch_Q_dom"/>
</dbReference>
<evidence type="ECO:0000259" key="4">
    <source>
        <dbReference type="Pfam" id="PF13229"/>
    </source>
</evidence>
<comment type="subcellular location">
    <subcellularLocation>
        <location evidence="1">Secreted</location>
    </subcellularLocation>
</comment>
<dbReference type="PANTHER" id="PTHR40088">
    <property type="entry name" value="PECTATE LYASE (EUROFUNG)"/>
    <property type="match status" value="1"/>
</dbReference>
<dbReference type="GO" id="GO:0005576">
    <property type="term" value="C:extracellular region"/>
    <property type="evidence" value="ECO:0007669"/>
    <property type="project" value="UniProtKB-SubCell"/>
</dbReference>
<dbReference type="AlphaFoldDB" id="A0LMA1"/>
<dbReference type="PANTHER" id="PTHR40088:SF2">
    <property type="entry name" value="SECRETED SUGAR HYDROLASE"/>
    <property type="match status" value="1"/>
</dbReference>
<evidence type="ECO:0000256" key="3">
    <source>
        <dbReference type="ARBA" id="ARBA00022729"/>
    </source>
</evidence>
<dbReference type="Pfam" id="PF13229">
    <property type="entry name" value="Beta_helix"/>
    <property type="match status" value="1"/>
</dbReference>
<keyword evidence="2" id="KW-0964">Secreted</keyword>
<dbReference type="SMART" id="SM00710">
    <property type="entry name" value="PbH1"/>
    <property type="match status" value="8"/>
</dbReference>
<evidence type="ECO:0000256" key="2">
    <source>
        <dbReference type="ARBA" id="ARBA00022525"/>
    </source>
</evidence>
<dbReference type="InterPro" id="IPR039448">
    <property type="entry name" value="Beta_helix"/>
</dbReference>